<dbReference type="EMBL" id="CCAZ020000001">
    <property type="protein sequence ID" value="CEG07344.1"/>
    <property type="molecule type" value="Genomic_DNA"/>
</dbReference>
<evidence type="ECO:0008006" key="3">
    <source>
        <dbReference type="Google" id="ProtNLM"/>
    </source>
</evidence>
<reference evidence="1 2" key="1">
    <citation type="journal article" date="2014" name="Genome Announc.">
        <title>Genome Sequence of Afipia felis Strain 76713, Isolated in Hospital Water Using an Amoeba Co-Culture Procedure.</title>
        <authorList>
            <person name="Benamar S."/>
            <person name="La Scola B."/>
            <person name="Croce O."/>
        </authorList>
    </citation>
    <scope>NUCLEOTIDE SEQUENCE [LARGE SCALE GENOMIC DNA]</scope>
    <source>
        <strain evidence="1 2">76713</strain>
    </source>
</reference>
<accession>A0A090MNX4</accession>
<dbReference type="RefSeq" id="WP_009337044.1">
    <property type="nucleotide sequence ID" value="NZ_CCAZ020000001.1"/>
</dbReference>
<dbReference type="OrthoDB" id="4119964at2"/>
<keyword evidence="2" id="KW-1185">Reference proteome</keyword>
<dbReference type="Pfam" id="PF11185">
    <property type="entry name" value="DUF2971"/>
    <property type="match status" value="1"/>
</dbReference>
<organism evidence="1 2">
    <name type="scientific">Afipia felis</name>
    <name type="common">Cat scratch disease bacillus</name>
    <dbReference type="NCBI Taxonomy" id="1035"/>
    <lineage>
        <taxon>Bacteria</taxon>
        <taxon>Pseudomonadati</taxon>
        <taxon>Pseudomonadota</taxon>
        <taxon>Alphaproteobacteria</taxon>
        <taxon>Hyphomicrobiales</taxon>
        <taxon>Nitrobacteraceae</taxon>
        <taxon>Afipia</taxon>
    </lineage>
</organism>
<gene>
    <name evidence="1" type="ORF">BN961_00733</name>
</gene>
<dbReference type="AlphaFoldDB" id="A0A090MNX4"/>
<dbReference type="STRING" id="1035.BN961_00733"/>
<proteinExistence type="predicted"/>
<evidence type="ECO:0000313" key="2">
    <source>
        <dbReference type="Proteomes" id="UP000035762"/>
    </source>
</evidence>
<evidence type="ECO:0000313" key="1">
    <source>
        <dbReference type="EMBL" id="CEG07344.1"/>
    </source>
</evidence>
<comment type="caution">
    <text evidence="1">The sequence shown here is derived from an EMBL/GenBank/DDBJ whole genome shotgun (WGS) entry which is preliminary data.</text>
</comment>
<name>A0A090MNX4_AFIFE</name>
<sequence length="300" mass="34601">MALHARPAHWRHDRGYFFKYTDIRGARAILQSRKLKWSPASAFNDPFDMQFDLHLEFNEDALVEACRADFKKILLGEQKFDPGIGLGAVLSRLRAAASRIPSTVLDSFIEDGLRLTIQNIPKDITVMHKDLRAHFAKYKVLCLSSINDSILMWSHYADHHRGVVLRLACLEETDSSWSVARPVVYVDKMPRFVEEKELRDLITGKANLQNEIIVERTIFYKATAWQYENEWRIYLPSDNAEVQFNPFNPPELTGIYFGCRSSEADREELVSVAKAINPALSVFQARKAEREFALEFDKFI</sequence>
<dbReference type="InterPro" id="IPR021352">
    <property type="entry name" value="DUF2971"/>
</dbReference>
<dbReference type="Proteomes" id="UP000035762">
    <property type="component" value="Unassembled WGS sequence"/>
</dbReference>
<protein>
    <recommendedName>
        <fullName evidence="3">DUF2971 domain-containing protein</fullName>
    </recommendedName>
</protein>